<dbReference type="WBParaSite" id="SVE_1102400.1">
    <property type="protein sequence ID" value="SVE_1102400.1"/>
    <property type="gene ID" value="SVE_1102400"/>
</dbReference>
<feature type="transmembrane region" description="Helical" evidence="1">
    <location>
        <begin position="58"/>
        <end position="79"/>
    </location>
</feature>
<keyword evidence="2" id="KW-1185">Reference proteome</keyword>
<keyword evidence="1" id="KW-1133">Transmembrane helix</keyword>
<proteinExistence type="predicted"/>
<organism evidence="2 3">
    <name type="scientific">Strongyloides venezuelensis</name>
    <name type="common">Threadworm</name>
    <dbReference type="NCBI Taxonomy" id="75913"/>
    <lineage>
        <taxon>Eukaryota</taxon>
        <taxon>Metazoa</taxon>
        <taxon>Ecdysozoa</taxon>
        <taxon>Nematoda</taxon>
        <taxon>Chromadorea</taxon>
        <taxon>Rhabditida</taxon>
        <taxon>Tylenchina</taxon>
        <taxon>Panagrolaimomorpha</taxon>
        <taxon>Strongyloidoidea</taxon>
        <taxon>Strongyloididae</taxon>
        <taxon>Strongyloides</taxon>
    </lineage>
</organism>
<evidence type="ECO:0000313" key="2">
    <source>
        <dbReference type="Proteomes" id="UP000035680"/>
    </source>
</evidence>
<evidence type="ECO:0000256" key="1">
    <source>
        <dbReference type="SAM" id="Phobius"/>
    </source>
</evidence>
<accession>A0A0K0FPG7</accession>
<reference evidence="3" key="2">
    <citation type="submission" date="2015-08" db="UniProtKB">
        <authorList>
            <consortium name="WormBaseParasite"/>
        </authorList>
    </citation>
    <scope>IDENTIFICATION</scope>
</reference>
<sequence>MSSKNLLIKYIEITGVQFFLGLISRIANIITKQEVNIDGVYIIRNFDYFSIFGKDDNIFLNYIVTTVAYLNIAMLAVVLISRNWIIIKNKSLKTQSQHLIILFSIVILAVLVVSFTTLSCFHIDDKGNAMSNILKKDTFAISFLSPEGFNSICRITSVKFIVCCISTVLFFNISYIVFIVDYRNYKK</sequence>
<keyword evidence="1" id="KW-0812">Transmembrane</keyword>
<reference evidence="2" key="1">
    <citation type="submission" date="2014-07" db="EMBL/GenBank/DDBJ databases">
        <authorList>
            <person name="Martin A.A"/>
            <person name="De Silva N."/>
        </authorList>
    </citation>
    <scope>NUCLEOTIDE SEQUENCE</scope>
</reference>
<feature type="transmembrane region" description="Helical" evidence="1">
    <location>
        <begin position="158"/>
        <end position="180"/>
    </location>
</feature>
<dbReference type="AlphaFoldDB" id="A0A0K0FPG7"/>
<name>A0A0K0FPG7_STRVS</name>
<feature type="transmembrane region" description="Helical" evidence="1">
    <location>
        <begin position="99"/>
        <end position="118"/>
    </location>
</feature>
<keyword evidence="1" id="KW-0472">Membrane</keyword>
<dbReference type="Proteomes" id="UP000035680">
    <property type="component" value="Unassembled WGS sequence"/>
</dbReference>
<evidence type="ECO:0000313" key="3">
    <source>
        <dbReference type="WBParaSite" id="SVE_1102400.1"/>
    </source>
</evidence>
<protein>
    <submittedName>
        <fullName evidence="3">Serpentine receptor class gamma</fullName>
    </submittedName>
</protein>